<feature type="transmembrane region" description="Helical" evidence="1">
    <location>
        <begin position="20"/>
        <end position="37"/>
    </location>
</feature>
<keyword evidence="4" id="KW-1185">Reference proteome</keyword>
<reference evidence="3 5" key="2">
    <citation type="submission" date="2018-06" db="EMBL/GenBank/DDBJ databases">
        <authorList>
            <consortium name="Pathogen Informatics"/>
            <person name="Doyle S."/>
        </authorList>
    </citation>
    <scope>NUCLEOTIDE SEQUENCE [LARGE SCALE GENOMIC DNA]</scope>
    <source>
        <strain evidence="3 5">NCTC10293</strain>
    </source>
</reference>
<evidence type="ECO:0000256" key="1">
    <source>
        <dbReference type="SAM" id="Phobius"/>
    </source>
</evidence>
<dbReference type="AlphaFoldDB" id="A0A1S9ZRH6"/>
<dbReference type="Proteomes" id="UP000255279">
    <property type="component" value="Unassembled WGS sequence"/>
</dbReference>
<sequence length="86" mass="9930">MQLNQSLSDMFSFLFEQNTIDFISGLVVIFFILGLLLHMKMNTHGKLLFALSVLWTAFIPVVMSLPFVLGAGLIFWPQPTYLKYWQ</sequence>
<evidence type="ECO:0000313" key="3">
    <source>
        <dbReference type="EMBL" id="STZ13628.1"/>
    </source>
</evidence>
<dbReference type="Proteomes" id="UP000190435">
    <property type="component" value="Unassembled WGS sequence"/>
</dbReference>
<feature type="transmembrane region" description="Helical" evidence="1">
    <location>
        <begin position="49"/>
        <end position="76"/>
    </location>
</feature>
<name>A0A1S9ZRH6_9GAMM</name>
<dbReference type="EMBL" id="MUXU01000113">
    <property type="protein sequence ID" value="OOR85917.1"/>
    <property type="molecule type" value="Genomic_DNA"/>
</dbReference>
<organism evidence="2 4">
    <name type="scientific">Moraxella caviae</name>
    <dbReference type="NCBI Taxonomy" id="34060"/>
    <lineage>
        <taxon>Bacteria</taxon>
        <taxon>Pseudomonadati</taxon>
        <taxon>Pseudomonadota</taxon>
        <taxon>Gammaproteobacteria</taxon>
        <taxon>Moraxellales</taxon>
        <taxon>Moraxellaceae</taxon>
        <taxon>Moraxella</taxon>
    </lineage>
</organism>
<keyword evidence="1" id="KW-0812">Transmembrane</keyword>
<reference evidence="2 4" key="1">
    <citation type="submission" date="2017-02" db="EMBL/GenBank/DDBJ databases">
        <title>Draft genome sequence of Moraxella caviae CCUG 355 type strain.</title>
        <authorList>
            <person name="Engstrom-Jakobsson H."/>
            <person name="Salva-Serra F."/>
            <person name="Thorell K."/>
            <person name="Gonzales-Siles L."/>
            <person name="Karlsson R."/>
            <person name="Boulund F."/>
            <person name="Engstrand L."/>
            <person name="Moore E."/>
        </authorList>
    </citation>
    <scope>NUCLEOTIDE SEQUENCE [LARGE SCALE GENOMIC DNA]</scope>
    <source>
        <strain evidence="2 4">CCUG 355</strain>
    </source>
</reference>
<evidence type="ECO:0000313" key="2">
    <source>
        <dbReference type="EMBL" id="OOR85917.1"/>
    </source>
</evidence>
<dbReference type="EMBL" id="UGQE01000002">
    <property type="protein sequence ID" value="STZ13628.1"/>
    <property type="molecule type" value="Genomic_DNA"/>
</dbReference>
<keyword evidence="1" id="KW-0472">Membrane</keyword>
<gene>
    <name evidence="2" type="ORF">B0181_11810</name>
    <name evidence="3" type="ORF">NCTC10293_01206</name>
</gene>
<protein>
    <submittedName>
        <fullName evidence="2">Uncharacterized protein</fullName>
    </submittedName>
</protein>
<evidence type="ECO:0000313" key="5">
    <source>
        <dbReference type="Proteomes" id="UP000255279"/>
    </source>
</evidence>
<evidence type="ECO:0000313" key="4">
    <source>
        <dbReference type="Proteomes" id="UP000190435"/>
    </source>
</evidence>
<accession>A0A1S9ZRH6</accession>
<proteinExistence type="predicted"/>
<keyword evidence="1" id="KW-1133">Transmembrane helix</keyword>